<dbReference type="EMBL" id="AP021881">
    <property type="protein sequence ID" value="BBP02082.1"/>
    <property type="molecule type" value="Genomic_DNA"/>
</dbReference>
<keyword evidence="8" id="KW-0665">Pyrimidine biosynthesis</keyword>
<keyword evidence="7" id="KW-0315">Glutamine amidotransferase</keyword>
<dbReference type="GO" id="GO:0005829">
    <property type="term" value="C:cytosol"/>
    <property type="evidence" value="ECO:0007669"/>
    <property type="project" value="TreeGrafter"/>
</dbReference>
<keyword evidence="12" id="KW-1185">Reference proteome</keyword>
<comment type="pathway">
    <text evidence="1">Pyrimidine metabolism; CTP biosynthesis via de novo pathway; CTP from UDP: step 2/2.</text>
</comment>
<evidence type="ECO:0000313" key="11">
    <source>
        <dbReference type="EMBL" id="BBP02082.1"/>
    </source>
</evidence>
<evidence type="ECO:0000256" key="1">
    <source>
        <dbReference type="ARBA" id="ARBA00005171"/>
    </source>
</evidence>
<keyword evidence="4" id="KW-0436">Ligase</keyword>
<evidence type="ECO:0000256" key="6">
    <source>
        <dbReference type="ARBA" id="ARBA00022840"/>
    </source>
</evidence>
<evidence type="ECO:0000256" key="5">
    <source>
        <dbReference type="ARBA" id="ARBA00022741"/>
    </source>
</evidence>
<dbReference type="UniPathway" id="UPA00159">
    <property type="reaction ID" value="UER00277"/>
</dbReference>
<dbReference type="GO" id="GO:0005524">
    <property type="term" value="F:ATP binding"/>
    <property type="evidence" value="ECO:0007669"/>
    <property type="project" value="UniProtKB-KW"/>
</dbReference>
<evidence type="ECO:0000256" key="3">
    <source>
        <dbReference type="ARBA" id="ARBA00012291"/>
    </source>
</evidence>
<dbReference type="Gene3D" id="3.40.50.880">
    <property type="match status" value="1"/>
</dbReference>
<dbReference type="PANTHER" id="PTHR11550">
    <property type="entry name" value="CTP SYNTHASE"/>
    <property type="match status" value="1"/>
</dbReference>
<accession>A0A809SB61</accession>
<evidence type="ECO:0000256" key="4">
    <source>
        <dbReference type="ARBA" id="ARBA00022598"/>
    </source>
</evidence>
<comment type="catalytic activity">
    <reaction evidence="9">
        <text>UTP + L-glutamine + ATP + H2O = CTP + L-glutamate + ADP + phosphate + 2 H(+)</text>
        <dbReference type="Rhea" id="RHEA:26426"/>
        <dbReference type="ChEBI" id="CHEBI:15377"/>
        <dbReference type="ChEBI" id="CHEBI:15378"/>
        <dbReference type="ChEBI" id="CHEBI:29985"/>
        <dbReference type="ChEBI" id="CHEBI:30616"/>
        <dbReference type="ChEBI" id="CHEBI:37563"/>
        <dbReference type="ChEBI" id="CHEBI:43474"/>
        <dbReference type="ChEBI" id="CHEBI:46398"/>
        <dbReference type="ChEBI" id="CHEBI:58359"/>
        <dbReference type="ChEBI" id="CHEBI:456216"/>
        <dbReference type="EC" id="6.3.4.2"/>
    </reaction>
</comment>
<reference evidence="12" key="1">
    <citation type="submission" date="2019-11" db="EMBL/GenBank/DDBJ databases">
        <title>Isolation and characterization of a novel species in the genus Sulfuriferula.</title>
        <authorList>
            <person name="Mochizuki J."/>
            <person name="Kojima H."/>
            <person name="Fukui M."/>
        </authorList>
    </citation>
    <scope>NUCLEOTIDE SEQUENCE [LARGE SCALE GENOMIC DNA]</scope>
    <source>
        <strain evidence="12">SGTM</strain>
    </source>
</reference>
<dbReference type="SUPFAM" id="SSF52317">
    <property type="entry name" value="Class I glutamine amidotransferase-like"/>
    <property type="match status" value="1"/>
</dbReference>
<dbReference type="GO" id="GO:0044210">
    <property type="term" value="P:'de novo' CTP biosynthetic process"/>
    <property type="evidence" value="ECO:0007669"/>
    <property type="project" value="UniProtKB-UniPathway"/>
</dbReference>
<dbReference type="Proteomes" id="UP000463939">
    <property type="component" value="Chromosome"/>
</dbReference>
<protein>
    <recommendedName>
        <fullName evidence="3">CTP synthase (glutamine hydrolyzing)</fullName>
        <ecNumber evidence="3">6.3.4.2</ecNumber>
    </recommendedName>
</protein>
<keyword evidence="5" id="KW-0547">Nucleotide-binding</keyword>
<comment type="similarity">
    <text evidence="2">Belongs to the CTP synthase family.</text>
</comment>
<dbReference type="InterPro" id="IPR004468">
    <property type="entry name" value="CTP_synthase"/>
</dbReference>
<name>A0A809SB61_9PROT</name>
<evidence type="ECO:0000256" key="9">
    <source>
        <dbReference type="ARBA" id="ARBA00047781"/>
    </source>
</evidence>
<dbReference type="AlphaFoldDB" id="A0A809SB61"/>
<dbReference type="GO" id="GO:0019856">
    <property type="term" value="P:pyrimidine nucleobase biosynthetic process"/>
    <property type="evidence" value="ECO:0007669"/>
    <property type="project" value="TreeGrafter"/>
</dbReference>
<evidence type="ECO:0000256" key="2">
    <source>
        <dbReference type="ARBA" id="ARBA00007533"/>
    </source>
</evidence>
<dbReference type="GO" id="GO:0003883">
    <property type="term" value="F:CTP synthase activity"/>
    <property type="evidence" value="ECO:0007669"/>
    <property type="project" value="UniProtKB-EC"/>
</dbReference>
<dbReference type="EC" id="6.3.4.2" evidence="3"/>
<evidence type="ECO:0000313" key="12">
    <source>
        <dbReference type="Proteomes" id="UP000463939"/>
    </source>
</evidence>
<dbReference type="GO" id="GO:0042802">
    <property type="term" value="F:identical protein binding"/>
    <property type="evidence" value="ECO:0007669"/>
    <property type="project" value="TreeGrafter"/>
</dbReference>
<keyword evidence="6" id="KW-0067">ATP-binding</keyword>
<dbReference type="RefSeq" id="WP_162085772.1">
    <property type="nucleotide sequence ID" value="NZ_AP021881.1"/>
</dbReference>
<evidence type="ECO:0000259" key="10">
    <source>
        <dbReference type="Pfam" id="PF00117"/>
    </source>
</evidence>
<evidence type="ECO:0000256" key="8">
    <source>
        <dbReference type="ARBA" id="ARBA00022975"/>
    </source>
</evidence>
<sequence length="231" mass="25413">MTKSIALLGEYTPTFPPHVSTNVAIEHSLSQLGVDVDARWVSTADIDQTLFERYSGIWVAPGSPYKSMENTLWAIRYARENNIPCFGTCGGFQHIVIEYARNVLGFKDAQHAEYDPYASSLFISQLACSLAGRGMQLHFAPGSQVAAIYGELSAKEHYYCNFGVNPDCIHELKQGKLKISGSDAEGEIRVIEYTDHPFFIGTLFVPQARSSPENPHPLVTAFLEAVVGHAA</sequence>
<dbReference type="NCBIfam" id="NF004836">
    <property type="entry name" value="PRK06186.1"/>
    <property type="match status" value="1"/>
</dbReference>
<organism evidence="11 12">
    <name type="scientific">Sulfuriferula nivalis</name>
    <dbReference type="NCBI Taxonomy" id="2675298"/>
    <lineage>
        <taxon>Bacteria</taxon>
        <taxon>Pseudomonadati</taxon>
        <taxon>Pseudomonadota</taxon>
        <taxon>Betaproteobacteria</taxon>
        <taxon>Nitrosomonadales</taxon>
        <taxon>Sulfuricellaceae</taxon>
        <taxon>Sulfuriferula</taxon>
    </lineage>
</organism>
<feature type="domain" description="Glutamine amidotransferase" evidence="10">
    <location>
        <begin position="21"/>
        <end position="224"/>
    </location>
</feature>
<proteinExistence type="inferred from homology"/>
<dbReference type="Pfam" id="PF00117">
    <property type="entry name" value="GATase"/>
    <property type="match status" value="1"/>
</dbReference>
<gene>
    <name evidence="11" type="ORF">SFSGTM_27900</name>
</gene>
<evidence type="ECO:0000256" key="7">
    <source>
        <dbReference type="ARBA" id="ARBA00022962"/>
    </source>
</evidence>
<dbReference type="InterPro" id="IPR029062">
    <property type="entry name" value="Class_I_gatase-like"/>
</dbReference>
<dbReference type="KEGG" id="sniv:SFSGTM_27900"/>
<dbReference type="PANTHER" id="PTHR11550:SF0">
    <property type="entry name" value="CTP SYNTHASE-RELATED"/>
    <property type="match status" value="1"/>
</dbReference>
<dbReference type="PROSITE" id="PS51273">
    <property type="entry name" value="GATASE_TYPE_1"/>
    <property type="match status" value="1"/>
</dbReference>
<dbReference type="InterPro" id="IPR017926">
    <property type="entry name" value="GATASE"/>
</dbReference>